<dbReference type="AlphaFoldDB" id="A0ABD1XZY0"/>
<name>A0ABD1XZY0_9MARC</name>
<keyword evidence="2" id="KW-0812">Transmembrane</keyword>
<evidence type="ECO:0000256" key="2">
    <source>
        <dbReference type="SAM" id="Phobius"/>
    </source>
</evidence>
<feature type="region of interest" description="Disordered" evidence="1">
    <location>
        <begin position="1"/>
        <end position="20"/>
    </location>
</feature>
<evidence type="ECO:0000313" key="3">
    <source>
        <dbReference type="EMBL" id="KAL2620055.1"/>
    </source>
</evidence>
<feature type="transmembrane region" description="Helical" evidence="2">
    <location>
        <begin position="59"/>
        <end position="82"/>
    </location>
</feature>
<reference evidence="3 4" key="1">
    <citation type="submission" date="2024-09" db="EMBL/GenBank/DDBJ databases">
        <title>Chromosome-scale assembly of Riccia fluitans.</title>
        <authorList>
            <person name="Paukszto L."/>
            <person name="Sawicki J."/>
            <person name="Karawczyk K."/>
            <person name="Piernik-Szablinska J."/>
            <person name="Szczecinska M."/>
            <person name="Mazdziarz M."/>
        </authorList>
    </citation>
    <scope>NUCLEOTIDE SEQUENCE [LARGE SCALE GENOMIC DNA]</scope>
    <source>
        <strain evidence="3">Rf_01</strain>
        <tissue evidence="3">Aerial parts of the thallus</tissue>
    </source>
</reference>
<dbReference type="EMBL" id="JBHFFA010000006">
    <property type="protein sequence ID" value="KAL2620055.1"/>
    <property type="molecule type" value="Genomic_DNA"/>
</dbReference>
<sequence>MGKLDESESSTPRTGRDLQNLAADQEKRVFWSKKYNRINSRKFWNLRWKTDDEVSAVGYTYASSIVVTAALFCAAVAGFTTLENPNSAHRRPQQI</sequence>
<dbReference type="Proteomes" id="UP001605036">
    <property type="component" value="Unassembled WGS sequence"/>
</dbReference>
<evidence type="ECO:0000313" key="4">
    <source>
        <dbReference type="Proteomes" id="UP001605036"/>
    </source>
</evidence>
<comment type="caution">
    <text evidence="3">The sequence shown here is derived from an EMBL/GenBank/DDBJ whole genome shotgun (WGS) entry which is preliminary data.</text>
</comment>
<proteinExistence type="predicted"/>
<evidence type="ECO:0000256" key="1">
    <source>
        <dbReference type="SAM" id="MobiDB-lite"/>
    </source>
</evidence>
<gene>
    <name evidence="3" type="ORF">R1flu_000260</name>
</gene>
<protein>
    <submittedName>
        <fullName evidence="3">Uncharacterized protein</fullName>
    </submittedName>
</protein>
<keyword evidence="2" id="KW-1133">Transmembrane helix</keyword>
<accession>A0ABD1XZY0</accession>
<organism evidence="3 4">
    <name type="scientific">Riccia fluitans</name>
    <dbReference type="NCBI Taxonomy" id="41844"/>
    <lineage>
        <taxon>Eukaryota</taxon>
        <taxon>Viridiplantae</taxon>
        <taxon>Streptophyta</taxon>
        <taxon>Embryophyta</taxon>
        <taxon>Marchantiophyta</taxon>
        <taxon>Marchantiopsida</taxon>
        <taxon>Marchantiidae</taxon>
        <taxon>Marchantiales</taxon>
        <taxon>Ricciaceae</taxon>
        <taxon>Riccia</taxon>
    </lineage>
</organism>
<keyword evidence="2" id="KW-0472">Membrane</keyword>
<keyword evidence="4" id="KW-1185">Reference proteome</keyword>